<organism evidence="4 5">
    <name type="scientific">Nocardioides panacis</name>
    <dbReference type="NCBI Taxonomy" id="2849501"/>
    <lineage>
        <taxon>Bacteria</taxon>
        <taxon>Bacillati</taxon>
        <taxon>Actinomycetota</taxon>
        <taxon>Actinomycetes</taxon>
        <taxon>Propionibacteriales</taxon>
        <taxon>Nocardioidaceae</taxon>
        <taxon>Nocardioides</taxon>
    </lineage>
</organism>
<keyword evidence="5" id="KW-1185">Reference proteome</keyword>
<keyword evidence="2" id="KW-0012">Acyltransferase</keyword>
<dbReference type="InterPro" id="IPR050832">
    <property type="entry name" value="Bact_Acetyltransf"/>
</dbReference>
<evidence type="ECO:0000256" key="2">
    <source>
        <dbReference type="ARBA" id="ARBA00023315"/>
    </source>
</evidence>
<accession>A0A975SUZ4</accession>
<feature type="domain" description="N-acetyltransferase" evidence="3">
    <location>
        <begin position="4"/>
        <end position="147"/>
    </location>
</feature>
<gene>
    <name evidence="4" type="ORF">KRR39_12005</name>
</gene>
<dbReference type="PROSITE" id="PS51186">
    <property type="entry name" value="GNAT"/>
    <property type="match status" value="1"/>
</dbReference>
<dbReference type="InterPro" id="IPR000182">
    <property type="entry name" value="GNAT_dom"/>
</dbReference>
<dbReference type="KEGG" id="nps:KRR39_12005"/>
<keyword evidence="1" id="KW-0808">Transferase</keyword>
<dbReference type="PANTHER" id="PTHR43877:SF1">
    <property type="entry name" value="ACETYLTRANSFERASE"/>
    <property type="match status" value="1"/>
</dbReference>
<dbReference type="PANTHER" id="PTHR43877">
    <property type="entry name" value="AMINOALKYLPHOSPHONATE N-ACETYLTRANSFERASE-RELATED-RELATED"/>
    <property type="match status" value="1"/>
</dbReference>
<reference evidence="4" key="1">
    <citation type="submission" date="2021-06" db="EMBL/GenBank/DDBJ databases">
        <title>Complete genome sequence of Nocardioides sp. G188.</title>
        <authorList>
            <person name="Im W.-T."/>
        </authorList>
    </citation>
    <scope>NUCLEOTIDE SEQUENCE</scope>
    <source>
        <strain evidence="4">G188</strain>
    </source>
</reference>
<dbReference type="Pfam" id="PF00583">
    <property type="entry name" value="Acetyltransf_1"/>
    <property type="match status" value="1"/>
</dbReference>
<dbReference type="AlphaFoldDB" id="A0A975SUZ4"/>
<dbReference type="Proteomes" id="UP000683575">
    <property type="component" value="Chromosome"/>
</dbReference>
<proteinExistence type="predicted"/>
<dbReference type="EMBL" id="CP077062">
    <property type="protein sequence ID" value="QWZ06344.1"/>
    <property type="molecule type" value="Genomic_DNA"/>
</dbReference>
<dbReference type="GO" id="GO:0016747">
    <property type="term" value="F:acyltransferase activity, transferring groups other than amino-acyl groups"/>
    <property type="evidence" value="ECO:0007669"/>
    <property type="project" value="InterPro"/>
</dbReference>
<dbReference type="RefSeq" id="WP_216937198.1">
    <property type="nucleotide sequence ID" value="NZ_CP077062.1"/>
</dbReference>
<evidence type="ECO:0000259" key="3">
    <source>
        <dbReference type="PROSITE" id="PS51186"/>
    </source>
</evidence>
<dbReference type="CDD" id="cd04301">
    <property type="entry name" value="NAT_SF"/>
    <property type="match status" value="1"/>
</dbReference>
<name>A0A975SUZ4_9ACTN</name>
<evidence type="ECO:0000256" key="1">
    <source>
        <dbReference type="ARBA" id="ARBA00022679"/>
    </source>
</evidence>
<evidence type="ECO:0000313" key="5">
    <source>
        <dbReference type="Proteomes" id="UP000683575"/>
    </source>
</evidence>
<protein>
    <submittedName>
        <fullName evidence="4">GNAT family N-acetyltransferase</fullName>
    </submittedName>
</protein>
<evidence type="ECO:0000313" key="4">
    <source>
        <dbReference type="EMBL" id="QWZ06344.1"/>
    </source>
</evidence>
<sequence length="302" mass="32068">MPEVTVRDARPDDAAAIARVWAATLPLLVRSAARVPADMAEDATLGRRRWVGLLDDAVVATASARRTGEREVYLTVEVHPDSGSRGVGTALLRRAVGAFSDATDLVAVCTDDPISLAFAVRNGFLPDGEHRVSTVVPATVPAAGPAPSGYTAVTLDRLPDLDGLLATHNAAAVDDPSGLSRVYTRDTFLADWWNSPDNAPELSYALLDISGVTPVVASFTSTQVDRPRRRAWSAMTATHPDHRGRGLARWVKQRSLNAVAAAGVALASTANDDTNAPMVAVNTALGYQPAARSIRVQRRLLH</sequence>